<dbReference type="Proteomes" id="UP000485058">
    <property type="component" value="Unassembled WGS sequence"/>
</dbReference>
<feature type="compositionally biased region" description="Polar residues" evidence="1">
    <location>
        <begin position="204"/>
        <end position="213"/>
    </location>
</feature>
<reference evidence="3 4" key="1">
    <citation type="submission" date="2020-02" db="EMBL/GenBank/DDBJ databases">
        <title>Draft genome sequence of Haematococcus lacustris strain NIES-144.</title>
        <authorList>
            <person name="Morimoto D."/>
            <person name="Nakagawa S."/>
            <person name="Yoshida T."/>
            <person name="Sawayama S."/>
        </authorList>
    </citation>
    <scope>NUCLEOTIDE SEQUENCE [LARGE SCALE GENOMIC DNA]</scope>
    <source>
        <strain evidence="3 4">NIES-144</strain>
    </source>
</reference>
<protein>
    <submittedName>
        <fullName evidence="3">Uncharacterized protein</fullName>
    </submittedName>
</protein>
<sequence>MCPARLHWCLLLLGAAQPGRGHAVRQGACCCCVLRSADLQPGRGVALPQQPDWRCGTWPGVAGQGRRAQAGDAARGPRQGWAVRQGVPRPRADGAAPCARAAAADTARGVGAHSSVPAPRGHCACLRLRLQLSTCPAGCLLTVQVPAIVPGSHQRGEQRLPCSGATWPAPAYELAPALPHRCPFSLPAKPAQYGPGTQAANQCVSAGVQTRSGTKGGEQQDRQPSGPPGCSSQVFTTTDPQQQWRLPGGDAEHWSSSSHQCSSRH</sequence>
<dbReference type="EMBL" id="BLLF01000063">
    <property type="protein sequence ID" value="GFH06924.1"/>
    <property type="molecule type" value="Genomic_DNA"/>
</dbReference>
<organism evidence="3 4">
    <name type="scientific">Haematococcus lacustris</name>
    <name type="common">Green alga</name>
    <name type="synonym">Haematococcus pluvialis</name>
    <dbReference type="NCBI Taxonomy" id="44745"/>
    <lineage>
        <taxon>Eukaryota</taxon>
        <taxon>Viridiplantae</taxon>
        <taxon>Chlorophyta</taxon>
        <taxon>core chlorophytes</taxon>
        <taxon>Chlorophyceae</taxon>
        <taxon>CS clade</taxon>
        <taxon>Chlamydomonadales</taxon>
        <taxon>Haematococcaceae</taxon>
        <taxon>Haematococcus</taxon>
    </lineage>
</organism>
<feature type="chain" id="PRO_5025546411" evidence="2">
    <location>
        <begin position="22"/>
        <end position="265"/>
    </location>
</feature>
<feature type="region of interest" description="Disordered" evidence="1">
    <location>
        <begin position="204"/>
        <end position="265"/>
    </location>
</feature>
<evidence type="ECO:0000313" key="3">
    <source>
        <dbReference type="EMBL" id="GFH06924.1"/>
    </source>
</evidence>
<feature type="compositionally biased region" description="Polar residues" evidence="1">
    <location>
        <begin position="230"/>
        <end position="244"/>
    </location>
</feature>
<proteinExistence type="predicted"/>
<feature type="signal peptide" evidence="2">
    <location>
        <begin position="1"/>
        <end position="21"/>
    </location>
</feature>
<accession>A0A699YJ76</accession>
<gene>
    <name evidence="3" type="ORF">HaLaN_01645</name>
</gene>
<keyword evidence="4" id="KW-1185">Reference proteome</keyword>
<name>A0A699YJ76_HAELA</name>
<feature type="compositionally biased region" description="Low complexity" evidence="1">
    <location>
        <begin position="255"/>
        <end position="265"/>
    </location>
</feature>
<comment type="caution">
    <text evidence="3">The sequence shown here is derived from an EMBL/GenBank/DDBJ whole genome shotgun (WGS) entry which is preliminary data.</text>
</comment>
<evidence type="ECO:0000313" key="4">
    <source>
        <dbReference type="Proteomes" id="UP000485058"/>
    </source>
</evidence>
<keyword evidence="2" id="KW-0732">Signal</keyword>
<evidence type="ECO:0000256" key="2">
    <source>
        <dbReference type="SAM" id="SignalP"/>
    </source>
</evidence>
<evidence type="ECO:0000256" key="1">
    <source>
        <dbReference type="SAM" id="MobiDB-lite"/>
    </source>
</evidence>
<dbReference type="AlphaFoldDB" id="A0A699YJ76"/>